<dbReference type="EMBL" id="GDJX01003684">
    <property type="protein sequence ID" value="JAT64252.1"/>
    <property type="molecule type" value="Transcribed_RNA"/>
</dbReference>
<evidence type="ECO:0000256" key="1">
    <source>
        <dbReference type="SAM" id="MobiDB-lite"/>
    </source>
</evidence>
<feature type="region of interest" description="Disordered" evidence="1">
    <location>
        <begin position="424"/>
        <end position="487"/>
    </location>
</feature>
<organism evidence="2">
    <name type="scientific">Anthurium amnicola</name>
    <dbReference type="NCBI Taxonomy" id="1678845"/>
    <lineage>
        <taxon>Eukaryota</taxon>
        <taxon>Viridiplantae</taxon>
        <taxon>Streptophyta</taxon>
        <taxon>Embryophyta</taxon>
        <taxon>Tracheophyta</taxon>
        <taxon>Spermatophyta</taxon>
        <taxon>Magnoliopsida</taxon>
        <taxon>Liliopsida</taxon>
        <taxon>Araceae</taxon>
        <taxon>Pothoideae</taxon>
        <taxon>Potheae</taxon>
        <taxon>Anthurium</taxon>
    </lineage>
</organism>
<name>A0A1D1ZBJ9_9ARAE</name>
<proteinExistence type="predicted"/>
<dbReference type="AlphaFoldDB" id="A0A1D1ZBJ9"/>
<sequence>MVGIDNSVELIRSVVDFRELGVASGKLEADGWLENMFPLSQRLLAAFIEEDETEMYDCDTGHEDVLHSVSDYSSHVTTSHVSFEAKDANRTESEYESELNFMTVRNCSRDNSCNGYSVSSNFRSPDIQTVSYSNELLQENNILSHGSRSDYGQENIERASTMGSDVSGSPYECQYEHRCLDDKILIELQNIGLLLDTVPGLAEGEDDELERELTELRMKLYEQMRRKKGHLCHLDKAIQNAREANERRLEQIAIDKLVEMAYKKYLGGRGGHGSSHKSGVNKISKQVALSFVKRVLVRCRKFEDTGLSCFSEPTFRDVLYSAPLPGTDAKSVDGVLSAIASNTCAEVRNCQQGSRLGVSGVLTNMTERSGPIGHKFESDLCKGLTSPSDQTFAKQEPITNRGKKREVLLDDVVGVTSSRITTVLSNSLPGGAKGKRSERERDQNMLMRNSVPKAGRPSLGSIRGERKPKPKPKQKTAQLSTSGNGLLGRFTEATSTVSSVHASCQTVNSGNNKGNEILYSGHNVLSSSKNIKETIDFTNLPLDSFEGLDVEADLGGQGQDIGSWLNVDDDALQDNDLIMGLEIPMDDLSELNMNF</sequence>
<dbReference type="PANTHER" id="PTHR31115">
    <property type="entry name" value="OS05G0107300 PROTEIN"/>
    <property type="match status" value="1"/>
</dbReference>
<evidence type="ECO:0000313" key="2">
    <source>
        <dbReference type="EMBL" id="JAT64252.1"/>
    </source>
</evidence>
<protein>
    <submittedName>
        <fullName evidence="2">Smith-Magenis syndrome chromosomal region candidate gene 8</fullName>
    </submittedName>
</protein>
<accession>A0A1D1ZBJ9</accession>
<dbReference type="PANTHER" id="PTHR31115:SF2">
    <property type="entry name" value="OS05G0107300 PROTEIN"/>
    <property type="match status" value="1"/>
</dbReference>
<reference evidence="2" key="1">
    <citation type="submission" date="2015-07" db="EMBL/GenBank/DDBJ databases">
        <title>Transcriptome Assembly of Anthurium amnicola.</title>
        <authorList>
            <person name="Suzuki J."/>
        </authorList>
    </citation>
    <scope>NUCLEOTIDE SEQUENCE</scope>
</reference>
<gene>
    <name evidence="2" type="primary">Smcr8_0</name>
    <name evidence="2" type="ORF">g.89215</name>
</gene>